<comment type="caution">
    <text evidence="2">The sequence shown here is derived from an EMBL/GenBank/DDBJ whole genome shotgun (WGS) entry which is preliminary data.</text>
</comment>
<dbReference type="EMBL" id="JAVDPY010000001">
    <property type="protein sequence ID" value="MDR6331589.1"/>
    <property type="molecule type" value="Genomic_DNA"/>
</dbReference>
<organism evidence="2 4">
    <name type="scientific">Xanthobacter flavus</name>
    <dbReference type="NCBI Taxonomy" id="281"/>
    <lineage>
        <taxon>Bacteria</taxon>
        <taxon>Pseudomonadati</taxon>
        <taxon>Pseudomonadota</taxon>
        <taxon>Alphaproteobacteria</taxon>
        <taxon>Hyphomicrobiales</taxon>
        <taxon>Xanthobacteraceae</taxon>
        <taxon>Xanthobacter</taxon>
    </lineage>
</organism>
<dbReference type="GeneID" id="95763083"/>
<reference evidence="2" key="1">
    <citation type="submission" date="2022-12" db="EMBL/GenBank/DDBJ databases">
        <title>Reference genome sequencing for broad-spectrum identification of bacterial and archaeal isolates by mass spectrometry.</title>
        <authorList>
            <person name="Sekiguchi Y."/>
            <person name="Tourlousse D.M."/>
        </authorList>
    </citation>
    <scope>NUCLEOTIDE SEQUENCE</scope>
    <source>
        <strain evidence="2">301</strain>
    </source>
</reference>
<protein>
    <submittedName>
        <fullName evidence="2">Uncharacterized protein</fullName>
    </submittedName>
</protein>
<reference evidence="3 5" key="2">
    <citation type="submission" date="2023-07" db="EMBL/GenBank/DDBJ databases">
        <title>Genomic Encyclopedia of Type Strains, Phase IV (KMG-IV): sequencing the most valuable type-strain genomes for metagenomic binning, comparative biology and taxonomic classification.</title>
        <authorList>
            <person name="Goeker M."/>
        </authorList>
    </citation>
    <scope>NUCLEOTIDE SEQUENCE [LARGE SCALE GENOMIC DNA]</scope>
    <source>
        <strain evidence="3 5">DSM 338</strain>
    </source>
</reference>
<gene>
    <name evidence="3" type="ORF">GGQ86_000036</name>
    <name evidence="2" type="ORF">XFLAVUS301_22930</name>
</gene>
<dbReference type="EMBL" id="BSDO01000002">
    <property type="protein sequence ID" value="GLI22619.1"/>
    <property type="molecule type" value="Genomic_DNA"/>
</dbReference>
<accession>A0A9W6FJE2</accession>
<dbReference type="Proteomes" id="UP001144397">
    <property type="component" value="Unassembled WGS sequence"/>
</dbReference>
<proteinExistence type="predicted"/>
<evidence type="ECO:0000313" key="2">
    <source>
        <dbReference type="EMBL" id="GLI22619.1"/>
    </source>
</evidence>
<evidence type="ECO:0000256" key="1">
    <source>
        <dbReference type="SAM" id="Phobius"/>
    </source>
</evidence>
<keyword evidence="1" id="KW-0472">Membrane</keyword>
<keyword evidence="1" id="KW-1133">Transmembrane helix</keyword>
<sequence>MRDALTHPEKGSDVHLPRTCDSFVPLLAFPERLAYDMLRCMKVATWLHRLLPILAIVGLVAGSFTAPVNGAAMAAAVDMSMPEMADDMPCCPHETPAIPDCQKTCPLMALCMAKCFSVAPMLSRLAFVLRAEGDALRPGSDVMGDALAIEPPARPPRT</sequence>
<evidence type="ECO:0000313" key="3">
    <source>
        <dbReference type="EMBL" id="MDR6331589.1"/>
    </source>
</evidence>
<dbReference type="RefSeq" id="WP_232847562.1">
    <property type="nucleotide sequence ID" value="NZ_BSDO01000002.1"/>
</dbReference>
<name>A0A9W6FJE2_XANFL</name>
<dbReference type="AlphaFoldDB" id="A0A9W6FJE2"/>
<evidence type="ECO:0000313" key="5">
    <source>
        <dbReference type="Proteomes" id="UP001245370"/>
    </source>
</evidence>
<feature type="transmembrane region" description="Helical" evidence="1">
    <location>
        <begin position="51"/>
        <end position="77"/>
    </location>
</feature>
<evidence type="ECO:0000313" key="4">
    <source>
        <dbReference type="Proteomes" id="UP001144397"/>
    </source>
</evidence>
<dbReference type="Proteomes" id="UP001245370">
    <property type="component" value="Unassembled WGS sequence"/>
</dbReference>
<keyword evidence="1" id="KW-0812">Transmembrane</keyword>
<keyword evidence="5" id="KW-1185">Reference proteome</keyword>